<dbReference type="InterPro" id="IPR057661">
    <property type="entry name" value="RsdA/BaiN/AoA(So)_Rossmann"/>
</dbReference>
<dbReference type="InterPro" id="IPR004792">
    <property type="entry name" value="BaiN-like"/>
</dbReference>
<dbReference type="AlphaFoldDB" id="A0A564ZFN1"/>
<dbReference type="InterPro" id="IPR036188">
    <property type="entry name" value="FAD/NAD-bd_sf"/>
</dbReference>
<name>A0A564ZFN1_9BACT</name>
<accession>A0A564ZFN1</accession>
<evidence type="ECO:0000259" key="1">
    <source>
        <dbReference type="Pfam" id="PF03486"/>
    </source>
</evidence>
<dbReference type="Pfam" id="PF03486">
    <property type="entry name" value="HI0933_like"/>
    <property type="match status" value="1"/>
</dbReference>
<dbReference type="Gene3D" id="3.50.50.60">
    <property type="entry name" value="FAD/NAD(P)-binding domain"/>
    <property type="match status" value="1"/>
</dbReference>
<proteinExistence type="predicted"/>
<reference evidence="2 3" key="1">
    <citation type="submission" date="2019-07" db="EMBL/GenBank/DDBJ databases">
        <authorList>
            <person name="Cremers G."/>
        </authorList>
    </citation>
    <scope>NUCLEOTIDE SEQUENCE [LARGE SCALE GENOMIC DNA]</scope>
</reference>
<dbReference type="PANTHER" id="PTHR42887:SF2">
    <property type="entry name" value="OS12G0638800 PROTEIN"/>
    <property type="match status" value="1"/>
</dbReference>
<gene>
    <name evidence="2" type="ORF">MELA_00448</name>
</gene>
<dbReference type="Proteomes" id="UP000334340">
    <property type="component" value="Unassembled WGS sequence"/>
</dbReference>
<evidence type="ECO:0000313" key="2">
    <source>
        <dbReference type="EMBL" id="VUZ84084.1"/>
    </source>
</evidence>
<organism evidence="2 3">
    <name type="scientific">Candidatus Methylomirabilis lanthanidiphila</name>
    <dbReference type="NCBI Taxonomy" id="2211376"/>
    <lineage>
        <taxon>Bacteria</taxon>
        <taxon>Candidatus Methylomirabilota</taxon>
        <taxon>Candidatus Methylomirabilia</taxon>
        <taxon>Candidatus Methylomirabilales</taxon>
        <taxon>Candidatus Methylomirabilaceae</taxon>
        <taxon>Candidatus Methylomirabilis</taxon>
    </lineage>
</organism>
<dbReference type="EMBL" id="CABIKM010000006">
    <property type="protein sequence ID" value="VUZ84084.1"/>
    <property type="molecule type" value="Genomic_DNA"/>
</dbReference>
<evidence type="ECO:0000313" key="3">
    <source>
        <dbReference type="Proteomes" id="UP000334340"/>
    </source>
</evidence>
<keyword evidence="3" id="KW-1185">Reference proteome</keyword>
<sequence length="55" mass="6018">MRLSEIDPKTMESKIHKGLFLCGEILDAFGPIGGYNFFWAWATGRAAGLGASRTQ</sequence>
<protein>
    <submittedName>
        <fullName evidence="2">Oxidoreductase</fullName>
    </submittedName>
</protein>
<dbReference type="SUPFAM" id="SSF51905">
    <property type="entry name" value="FAD/NAD(P)-binding domain"/>
    <property type="match status" value="1"/>
</dbReference>
<dbReference type="PANTHER" id="PTHR42887">
    <property type="entry name" value="OS12G0638800 PROTEIN"/>
    <property type="match status" value="1"/>
</dbReference>
<feature type="domain" description="RsdA/BaiN/AoA(So)-like Rossmann fold-like" evidence="1">
    <location>
        <begin position="2"/>
        <end position="48"/>
    </location>
</feature>